<evidence type="ECO:0000256" key="1">
    <source>
        <dbReference type="SAM" id="MobiDB-lite"/>
    </source>
</evidence>
<sequence>MVHQSTVAVTGFLLSFISVYAQEVCKEPYVEKRLLADDVRYASPFYVIALPRTTNTEQMDNVCYTYFENNNGPFNHIISVTYKNGSNTFFTYTKGDIADRMGVAEATALTDSQCIYHDYTLKPICNVTVFILYRCFIEGSCGKIDIGMTTGVDVRVVLAANPQVSSECLQETQTSLKDTTTFTGGDYIVLPQKLKPQCVTKYNESYSIGYQRAVGSREVKEEGLSDRFGIDKPGLSLAGTTSKPVLNKVPQKNNPGVWNMSPANQAVPDRTRFNPYGSSVSPVSSSSAGISSAGISSSSSGGSVQGYAWSQSSSHMGSPSTVRPGYTPVQNTWGQNNGQWNAGPSPWNGQTIRPGAENHFHVWQSPTMPSKVAAKNPNNVYYHVHSWENPPPGCCKCN</sequence>
<feature type="compositionally biased region" description="Polar residues" evidence="1">
    <location>
        <begin position="239"/>
        <end position="264"/>
    </location>
</feature>
<protein>
    <submittedName>
        <fullName evidence="4">Uncharacterized protein</fullName>
    </submittedName>
</protein>
<proteinExistence type="predicted"/>
<feature type="signal peptide" evidence="2">
    <location>
        <begin position="1"/>
        <end position="21"/>
    </location>
</feature>
<evidence type="ECO:0000313" key="3">
    <source>
        <dbReference type="EMBL" id="JAS61622.1"/>
    </source>
</evidence>
<feature type="compositionally biased region" description="Low complexity" evidence="1">
    <location>
        <begin position="277"/>
        <end position="302"/>
    </location>
</feature>
<feature type="compositionally biased region" description="Polar residues" evidence="1">
    <location>
        <begin position="308"/>
        <end position="321"/>
    </location>
</feature>
<organism evidence="4">
    <name type="scientific">Cuerna arida</name>
    <dbReference type="NCBI Taxonomy" id="1464854"/>
    <lineage>
        <taxon>Eukaryota</taxon>
        <taxon>Metazoa</taxon>
        <taxon>Ecdysozoa</taxon>
        <taxon>Arthropoda</taxon>
        <taxon>Hexapoda</taxon>
        <taxon>Insecta</taxon>
        <taxon>Pterygota</taxon>
        <taxon>Neoptera</taxon>
        <taxon>Paraneoptera</taxon>
        <taxon>Hemiptera</taxon>
        <taxon>Auchenorrhyncha</taxon>
        <taxon>Membracoidea</taxon>
        <taxon>Cicadellidae</taxon>
        <taxon>Cicadellinae</taxon>
        <taxon>Proconiini</taxon>
        <taxon>Cuerna</taxon>
    </lineage>
</organism>
<accession>A0A1B6GLZ9</accession>
<gene>
    <name evidence="4" type="ORF">g.28974</name>
    <name evidence="3" type="ORF">g.28976</name>
</gene>
<dbReference type="EMBL" id="GECZ01008147">
    <property type="protein sequence ID" value="JAS61622.1"/>
    <property type="molecule type" value="Transcribed_RNA"/>
</dbReference>
<evidence type="ECO:0000256" key="2">
    <source>
        <dbReference type="SAM" id="SignalP"/>
    </source>
</evidence>
<reference evidence="4" key="1">
    <citation type="submission" date="2015-11" db="EMBL/GenBank/DDBJ databases">
        <title>De novo transcriptome assembly of four potential Pierce s Disease insect vectors from Arizona vineyards.</title>
        <authorList>
            <person name="Tassone E.E."/>
        </authorList>
    </citation>
    <scope>NUCLEOTIDE SEQUENCE</scope>
</reference>
<dbReference type="AlphaFoldDB" id="A0A1B6GLZ9"/>
<feature type="chain" id="PRO_5008583673" evidence="2">
    <location>
        <begin position="22"/>
        <end position="398"/>
    </location>
</feature>
<evidence type="ECO:0000313" key="4">
    <source>
        <dbReference type="EMBL" id="JAS63420.1"/>
    </source>
</evidence>
<feature type="region of interest" description="Disordered" evidence="1">
    <location>
        <begin position="239"/>
        <end position="326"/>
    </location>
</feature>
<name>A0A1B6GLZ9_9HEMI</name>
<keyword evidence="2" id="KW-0732">Signal</keyword>
<dbReference type="EMBL" id="GECZ01006349">
    <property type="protein sequence ID" value="JAS63420.1"/>
    <property type="molecule type" value="Transcribed_RNA"/>
</dbReference>